<dbReference type="Proteomes" id="UP001177341">
    <property type="component" value="Unassembled WGS sequence"/>
</dbReference>
<dbReference type="RefSeq" id="WP_305451215.1">
    <property type="nucleotide sequence ID" value="NZ_JAUYVO010000018.1"/>
</dbReference>
<organism evidence="1 2">
    <name type="scientific">Neptunomonas phycophila</name>
    <dbReference type="NCBI Taxonomy" id="1572645"/>
    <lineage>
        <taxon>Bacteria</taxon>
        <taxon>Pseudomonadati</taxon>
        <taxon>Pseudomonadota</taxon>
        <taxon>Gammaproteobacteria</taxon>
        <taxon>Oceanospirillales</taxon>
        <taxon>Oceanospirillaceae</taxon>
        <taxon>Neptunomonas</taxon>
    </lineage>
</organism>
<protein>
    <submittedName>
        <fullName evidence="1">Uncharacterized protein</fullName>
    </submittedName>
</protein>
<proteinExistence type="predicted"/>
<name>A0ABT9EZ46_9GAMM</name>
<evidence type="ECO:0000313" key="2">
    <source>
        <dbReference type="Proteomes" id="UP001177341"/>
    </source>
</evidence>
<keyword evidence="2" id="KW-1185">Reference proteome</keyword>
<evidence type="ECO:0000313" key="1">
    <source>
        <dbReference type="EMBL" id="MDP2524316.1"/>
    </source>
</evidence>
<reference evidence="1" key="1">
    <citation type="submission" date="2023-07" db="EMBL/GenBank/DDBJ databases">
        <title>Genome content predicts the carbon catabolic preferences of heterotrophic bacteria.</title>
        <authorList>
            <person name="Gralka M."/>
        </authorList>
    </citation>
    <scope>NUCLEOTIDE SEQUENCE</scope>
    <source>
        <strain evidence="1">5G01</strain>
    </source>
</reference>
<dbReference type="EMBL" id="JAUYVO010000018">
    <property type="protein sequence ID" value="MDP2524316.1"/>
    <property type="molecule type" value="Genomic_DNA"/>
</dbReference>
<comment type="caution">
    <text evidence="1">The sequence shown here is derived from an EMBL/GenBank/DDBJ whole genome shotgun (WGS) entry which is preliminary data.</text>
</comment>
<gene>
    <name evidence="1" type="ORF">Q8W30_17260</name>
</gene>
<accession>A0ABT9EZ46</accession>
<sequence length="386" mass="43712">MLLEVKTDVKSLIDVCKDYWQLNDQGSFTYTVREIADKHSMEAHVVSNLVSKHAYVSFEDICCGSCQVPYHLTSRSEYKSRNLYTDTICQTCSDAEKQALINKKLSIIESIKSAVLSDQKDTQQLTLKDIVFLASAIQALGHDNLSQLTSLADNPSCTLSPESASDRMILRHLIDQRLSWISGSTPLTSIRIQDDDVFNLDLANCCLEIPFQSSDLMILIDKFSIEKYQKEFKQSEEFFHVCSEVQLFECLAFLKYTLSEHQLHFSPGDKTQLAMSQCLRYFSIAQTYSLIWRAVKDSAAYYMRGGIGKRQAANSVVGNISRNMEKALANNWDVMPFRRNYKLPQSTISQLLFNTVLGTDDGGFHYKLSDLKSLDSDISTQPLASR</sequence>